<protein>
    <submittedName>
        <fullName evidence="1">Uncharacterized protein</fullName>
    </submittedName>
</protein>
<organism evidence="1 2">
    <name type="scientific">Endozoicomonas euniceicola</name>
    <dbReference type="NCBI Taxonomy" id="1234143"/>
    <lineage>
        <taxon>Bacteria</taxon>
        <taxon>Pseudomonadati</taxon>
        <taxon>Pseudomonadota</taxon>
        <taxon>Gammaproteobacteria</taxon>
        <taxon>Oceanospirillales</taxon>
        <taxon>Endozoicomonadaceae</taxon>
        <taxon>Endozoicomonas</taxon>
    </lineage>
</organism>
<gene>
    <name evidence="1" type="ORF">NX720_15745</name>
</gene>
<dbReference type="EMBL" id="CP103300">
    <property type="protein sequence ID" value="UYM14349.1"/>
    <property type="molecule type" value="Genomic_DNA"/>
</dbReference>
<reference evidence="1" key="1">
    <citation type="submission" date="2022-10" db="EMBL/GenBank/DDBJ databases">
        <title>Completed Genome Sequence of two octocoral isolated bacterium, Endozoicomonas euniceicola EF212T and Endozoicomonas gorgoniicola PS125T.</title>
        <authorList>
            <person name="Chiou Y.-J."/>
            <person name="Chen Y.-H."/>
        </authorList>
    </citation>
    <scope>NUCLEOTIDE SEQUENCE</scope>
    <source>
        <strain evidence="1">EF212</strain>
    </source>
</reference>
<keyword evidence="2" id="KW-1185">Reference proteome</keyword>
<dbReference type="Proteomes" id="UP001163255">
    <property type="component" value="Chromosome"/>
</dbReference>
<dbReference type="RefSeq" id="WP_262595773.1">
    <property type="nucleotide sequence ID" value="NZ_CP103300.1"/>
</dbReference>
<sequence length="106" mass="11563">MGKKNNASVFVLSKKMLAVVLLLWLAVMVDNTCGEWVTPASVHQGGIAHVASRLWLQQQPVLKSAMDEKVAVSKRSSGLEFLKHERSVKYLASAQPISSGTQFKPA</sequence>
<evidence type="ECO:0000313" key="1">
    <source>
        <dbReference type="EMBL" id="UYM14349.1"/>
    </source>
</evidence>
<evidence type="ECO:0000313" key="2">
    <source>
        <dbReference type="Proteomes" id="UP001163255"/>
    </source>
</evidence>
<accession>A0ABY6GPK4</accession>
<proteinExistence type="predicted"/>
<name>A0ABY6GPK4_9GAMM</name>